<evidence type="ECO:0000313" key="7">
    <source>
        <dbReference type="Proteomes" id="UP000828251"/>
    </source>
</evidence>
<sequence length="216" mass="23703">MYDLSQGLVRQLSITLLGKPIEGIWHIGVMVYGNEYYFGKGIQHSPARMPPYGTPIKVINLKVTHVPKDVFEMYLLEISPCYTVETYSLLTHNCNNFSNETSQSTTISVNGSSISSQPKEVDNKVKDGEQPKSKEVNTSEKTIPPSKPTGTQKKSKTNGAAVDPLGDARAKVQEEITHEFAAIMASGTLRASEAAALVTRKVMQKYGHLNVAMQQS</sequence>
<dbReference type="InterPro" id="IPR042266">
    <property type="entry name" value="PPPDE_sf"/>
</dbReference>
<dbReference type="Proteomes" id="UP000828251">
    <property type="component" value="Unassembled WGS sequence"/>
</dbReference>
<keyword evidence="7" id="KW-1185">Reference proteome</keyword>
<dbReference type="InterPro" id="IPR008580">
    <property type="entry name" value="PPPDE_dom"/>
</dbReference>
<comment type="caution">
    <text evidence="6">The sequence shown here is derived from an EMBL/GenBank/DDBJ whole genome shotgun (WGS) entry which is preliminary data.</text>
</comment>
<dbReference type="Gene3D" id="3.90.1720.30">
    <property type="entry name" value="PPPDE domains"/>
    <property type="match status" value="1"/>
</dbReference>
<dbReference type="SMART" id="SM01179">
    <property type="entry name" value="DUF862"/>
    <property type="match status" value="1"/>
</dbReference>
<evidence type="ECO:0000256" key="2">
    <source>
        <dbReference type="ARBA" id="ARBA00022670"/>
    </source>
</evidence>
<gene>
    <name evidence="6" type="ORF">J1N35_043807</name>
</gene>
<feature type="domain" description="PPPDE" evidence="5">
    <location>
        <begin position="1"/>
        <end position="130"/>
    </location>
</feature>
<dbReference type="PANTHER" id="PTHR12378:SF7">
    <property type="entry name" value="DESUMOYLATING ISOPEPTIDASE 1"/>
    <property type="match status" value="1"/>
</dbReference>
<dbReference type="EMBL" id="JAIQCV010000013">
    <property type="protein sequence ID" value="KAH1031633.1"/>
    <property type="molecule type" value="Genomic_DNA"/>
</dbReference>
<proteinExistence type="inferred from homology"/>
<protein>
    <recommendedName>
        <fullName evidence="5">PPPDE domain-containing protein</fullName>
    </recommendedName>
</protein>
<dbReference type="GO" id="GO:0006508">
    <property type="term" value="P:proteolysis"/>
    <property type="evidence" value="ECO:0007669"/>
    <property type="project" value="UniProtKB-KW"/>
</dbReference>
<dbReference type="GO" id="GO:0070646">
    <property type="term" value="P:protein modification by small protein removal"/>
    <property type="evidence" value="ECO:0007669"/>
    <property type="project" value="TreeGrafter"/>
</dbReference>
<reference evidence="6 7" key="1">
    <citation type="journal article" date="2021" name="Plant Biotechnol. J.">
        <title>Multi-omics assisted identification of the key and species-specific regulatory components of drought-tolerant mechanisms in Gossypium stocksii.</title>
        <authorList>
            <person name="Yu D."/>
            <person name="Ke L."/>
            <person name="Zhang D."/>
            <person name="Wu Y."/>
            <person name="Sun Y."/>
            <person name="Mei J."/>
            <person name="Sun J."/>
            <person name="Sun Y."/>
        </authorList>
    </citation>
    <scope>NUCLEOTIDE SEQUENCE [LARGE SCALE GENOMIC DNA]</scope>
    <source>
        <strain evidence="7">cv. E1</strain>
        <tissue evidence="6">Leaf</tissue>
    </source>
</reference>
<keyword evidence="2" id="KW-0645">Protease</keyword>
<dbReference type="AlphaFoldDB" id="A0A9D3U800"/>
<evidence type="ECO:0000313" key="6">
    <source>
        <dbReference type="EMBL" id="KAH1031633.1"/>
    </source>
</evidence>
<keyword evidence="3" id="KW-0378">Hydrolase</keyword>
<dbReference type="OrthoDB" id="21221at2759"/>
<evidence type="ECO:0000256" key="4">
    <source>
        <dbReference type="SAM" id="MobiDB-lite"/>
    </source>
</evidence>
<feature type="compositionally biased region" description="Basic and acidic residues" evidence="4">
    <location>
        <begin position="119"/>
        <end position="138"/>
    </location>
</feature>
<evidence type="ECO:0000256" key="1">
    <source>
        <dbReference type="ARBA" id="ARBA00008140"/>
    </source>
</evidence>
<name>A0A9D3U800_9ROSI</name>
<dbReference type="GO" id="GO:0008233">
    <property type="term" value="F:peptidase activity"/>
    <property type="evidence" value="ECO:0007669"/>
    <property type="project" value="UniProtKB-KW"/>
</dbReference>
<organism evidence="6 7">
    <name type="scientific">Gossypium stocksii</name>
    <dbReference type="NCBI Taxonomy" id="47602"/>
    <lineage>
        <taxon>Eukaryota</taxon>
        <taxon>Viridiplantae</taxon>
        <taxon>Streptophyta</taxon>
        <taxon>Embryophyta</taxon>
        <taxon>Tracheophyta</taxon>
        <taxon>Spermatophyta</taxon>
        <taxon>Magnoliopsida</taxon>
        <taxon>eudicotyledons</taxon>
        <taxon>Gunneridae</taxon>
        <taxon>Pentapetalae</taxon>
        <taxon>rosids</taxon>
        <taxon>malvids</taxon>
        <taxon>Malvales</taxon>
        <taxon>Malvaceae</taxon>
        <taxon>Malvoideae</taxon>
        <taxon>Gossypium</taxon>
    </lineage>
</organism>
<feature type="region of interest" description="Disordered" evidence="4">
    <location>
        <begin position="101"/>
        <end position="165"/>
    </location>
</feature>
<dbReference type="PROSITE" id="PS51858">
    <property type="entry name" value="PPPDE"/>
    <property type="match status" value="1"/>
</dbReference>
<dbReference type="Pfam" id="PF05903">
    <property type="entry name" value="Peptidase_C97"/>
    <property type="match status" value="1"/>
</dbReference>
<dbReference type="PANTHER" id="PTHR12378">
    <property type="entry name" value="DESUMOYLATING ISOPEPTIDASE"/>
    <property type="match status" value="1"/>
</dbReference>
<evidence type="ECO:0000259" key="5">
    <source>
        <dbReference type="PROSITE" id="PS51858"/>
    </source>
</evidence>
<accession>A0A9D3U800</accession>
<evidence type="ECO:0000256" key="3">
    <source>
        <dbReference type="ARBA" id="ARBA00022801"/>
    </source>
</evidence>
<feature type="compositionally biased region" description="Polar residues" evidence="4">
    <location>
        <begin position="101"/>
        <end position="118"/>
    </location>
</feature>
<comment type="similarity">
    <text evidence="1">Belongs to the DeSI family.</text>
</comment>